<dbReference type="PANTHER" id="PTHR21937:SF5">
    <property type="entry name" value="GENE 973-RELATED"/>
    <property type="match status" value="1"/>
</dbReference>
<feature type="compositionally biased region" description="Basic and acidic residues" evidence="1">
    <location>
        <begin position="702"/>
        <end position="714"/>
    </location>
</feature>
<feature type="compositionally biased region" description="Basic and acidic residues" evidence="1">
    <location>
        <begin position="666"/>
        <end position="676"/>
    </location>
</feature>
<organism evidence="2 3">
    <name type="scientific">Lynx canadensis</name>
    <name type="common">Canada lynx</name>
    <name type="synonym">Felis canadensis</name>
    <dbReference type="NCBI Taxonomy" id="61383"/>
    <lineage>
        <taxon>Eukaryota</taxon>
        <taxon>Metazoa</taxon>
        <taxon>Chordata</taxon>
        <taxon>Craniata</taxon>
        <taxon>Vertebrata</taxon>
        <taxon>Euteleostomi</taxon>
        <taxon>Mammalia</taxon>
        <taxon>Eutheria</taxon>
        <taxon>Laurasiatheria</taxon>
        <taxon>Carnivora</taxon>
        <taxon>Feliformia</taxon>
        <taxon>Felidae</taxon>
        <taxon>Felinae</taxon>
        <taxon>Lynx</taxon>
    </lineage>
</organism>
<feature type="region of interest" description="Disordered" evidence="1">
    <location>
        <begin position="649"/>
        <end position="852"/>
    </location>
</feature>
<feature type="region of interest" description="Disordered" evidence="1">
    <location>
        <begin position="946"/>
        <end position="969"/>
    </location>
</feature>
<feature type="compositionally biased region" description="Basic and acidic residues" evidence="1">
    <location>
        <begin position="726"/>
        <end position="745"/>
    </location>
</feature>
<accession>A0A667H306</accession>
<feature type="compositionally biased region" description="Basic and acidic residues" evidence="1">
    <location>
        <begin position="771"/>
        <end position="780"/>
    </location>
</feature>
<dbReference type="Pfam" id="PF15709">
    <property type="entry name" value="DUF4670"/>
    <property type="match status" value="1"/>
</dbReference>
<feature type="compositionally biased region" description="Basic residues" evidence="1">
    <location>
        <begin position="329"/>
        <end position="342"/>
    </location>
</feature>
<dbReference type="Proteomes" id="UP000472241">
    <property type="component" value="Unplaced"/>
</dbReference>
<evidence type="ECO:0000313" key="2">
    <source>
        <dbReference type="Ensembl" id="ENSLCNP00005021612.1"/>
    </source>
</evidence>
<dbReference type="InterPro" id="IPR031440">
    <property type="entry name" value="DUF4670"/>
</dbReference>
<feature type="region of interest" description="Disordered" evidence="1">
    <location>
        <begin position="329"/>
        <end position="356"/>
    </location>
</feature>
<dbReference type="Ensembl" id="ENSLCNT00005024190.1">
    <property type="protein sequence ID" value="ENSLCNP00005021612.1"/>
    <property type="gene ID" value="ENSLCNG00005014033.1"/>
</dbReference>
<feature type="region of interest" description="Disordered" evidence="1">
    <location>
        <begin position="382"/>
        <end position="506"/>
    </location>
</feature>
<gene>
    <name evidence="2" type="primary">KIAA2012</name>
</gene>
<feature type="compositionally biased region" description="Basic and acidic residues" evidence="1">
    <location>
        <begin position="649"/>
        <end position="658"/>
    </location>
</feature>
<feature type="region of interest" description="Disordered" evidence="1">
    <location>
        <begin position="993"/>
        <end position="1017"/>
    </location>
</feature>
<evidence type="ECO:0000256" key="1">
    <source>
        <dbReference type="SAM" id="MobiDB-lite"/>
    </source>
</evidence>
<protein>
    <submittedName>
        <fullName evidence="2">KIAA2012</fullName>
    </submittedName>
</protein>
<name>A0A667H306_LYNCA</name>
<reference evidence="2" key="1">
    <citation type="submission" date="2025-08" db="UniProtKB">
        <authorList>
            <consortium name="Ensembl"/>
        </authorList>
    </citation>
    <scope>IDENTIFICATION</scope>
</reference>
<reference evidence="2" key="2">
    <citation type="submission" date="2025-09" db="UniProtKB">
        <authorList>
            <consortium name="Ensembl"/>
        </authorList>
    </citation>
    <scope>IDENTIFICATION</scope>
</reference>
<feature type="compositionally biased region" description="Polar residues" evidence="1">
    <location>
        <begin position="813"/>
        <end position="823"/>
    </location>
</feature>
<keyword evidence="3" id="KW-1185">Reference proteome</keyword>
<evidence type="ECO:0000313" key="3">
    <source>
        <dbReference type="Proteomes" id="UP000472241"/>
    </source>
</evidence>
<feature type="region of interest" description="Disordered" evidence="1">
    <location>
        <begin position="522"/>
        <end position="549"/>
    </location>
</feature>
<feature type="compositionally biased region" description="Polar residues" evidence="1">
    <location>
        <begin position="422"/>
        <end position="431"/>
    </location>
</feature>
<feature type="region of interest" description="Disordered" evidence="1">
    <location>
        <begin position="911"/>
        <end position="930"/>
    </location>
</feature>
<sequence length="1080" mass="124830">MFTLSLLSRGHGKLVQNKQKLEVYFEPEDYLNWKSPEDYVLVSKLQDDGIANQHTWSLFLPKTFSTRKGALILYSEGLALSAWTPEGRRKGPYRSKGHRKRLGFELHTLQDLKEAILAYGRGQDTSRILCCSRTVNLMYQRISGHNRIFQVYPRNTISCLSSLHFGFNKENLLNKDTSIENHPRIHTSKESHNEKIQQTSRRAFGHACIDHSWLLSDKSHITFYGGAFPNRKADLSDRQENIKLHKGRSSHLLQEPPAERCLFPPIAPATCSEKNTAGEVKKKKVPKALKLPPISEEPPRVLNPLRSPFKANEPPAELFIFPVEIHFHTQHPSKEKSHRRGAPHPESGPETEEKVRALRKPPMKHASLEKPRELTVHLPVDTGRDMLSPQGDDAPPQNMTPPMSLIKGIKSPESQRGRDSPRTSGCNSSTGPMDVRRAKGTLPAEGQEDSKDPTPGHFLLGPDGENICLSLPRPTETEEPLSSKAYESINSNTSHEKEGSSIQHLLKANNESRTYLHTNLNETSPLTQKPEKQGAQQSLEAAAQKRGEPQSCINKGLICSNRKEFYTRKLHIDMTPFLKENGDEMDYHEEPGGPLRENHQDTQDQELRNMNLDPPSASLDDHIQTFESDTVQKTGRDYDVHHLQRRLQGHESLERLGPKDTSLLPRGREEKTEPRSFNHQALANINEMELIGKDKRKKRTKTDKSKAPQGEREGKVHRKTEASVGKSKESKTEKKSGLIPKERNPRTKRKRIQKERNLEIAAELNGPDIINSKEIEDTSDRGFSPSSSLVEDPWLSAKYDAPESQVSIDGRSSPMQTIPVTRNTESKEERSYDDPSKTLLAKREQEASRDRLRAERAEMRRLEVERKRREQEEQRQLLQEQLERAEKMKEELELEQRARAEEIRLRKQRLEEERQRQEEEERKQQLQLQVAQERLRQQQDKFRRKLQELQRKKQQEEAERAEAEKQRQRELEIQLAEEQKRLMEMAEEERLEYQRRKQEAEEKAQQEAEERRQREEEAARLALEEAMKQVQEQARQKAALKKHLQFHQELSKEASGLQWTQNISRSWVFSYFQFLQIPKP</sequence>
<dbReference type="PANTHER" id="PTHR21937">
    <property type="entry name" value="CCDC66 DOMAIN-CONTAINING PROTEIN"/>
    <property type="match status" value="1"/>
</dbReference>
<feature type="compositionally biased region" description="Basic and acidic residues" evidence="1">
    <location>
        <begin position="824"/>
        <end position="852"/>
    </location>
</feature>
<proteinExistence type="predicted"/>
<dbReference type="AlphaFoldDB" id="A0A667H306"/>
<feature type="compositionally biased region" description="Basic and acidic residues" evidence="1">
    <location>
        <begin position="911"/>
        <end position="924"/>
    </location>
</feature>